<dbReference type="AlphaFoldDB" id="A0A0V1HSW6"/>
<accession>A0A0V1HSW6</accession>
<dbReference type="EMBL" id="JYDP01000029">
    <property type="protein sequence ID" value="KRZ13816.1"/>
    <property type="molecule type" value="Genomic_DNA"/>
</dbReference>
<reference evidence="1 2" key="1">
    <citation type="submission" date="2015-01" db="EMBL/GenBank/DDBJ databases">
        <title>Evolution of Trichinella species and genotypes.</title>
        <authorList>
            <person name="Korhonen P.K."/>
            <person name="Edoardo P."/>
            <person name="Giuseppe L.R."/>
            <person name="Gasser R.B."/>
        </authorList>
    </citation>
    <scope>NUCLEOTIDE SEQUENCE [LARGE SCALE GENOMIC DNA]</scope>
    <source>
        <strain evidence="1">ISS1029</strain>
    </source>
</reference>
<comment type="caution">
    <text evidence="1">The sequence shown here is derived from an EMBL/GenBank/DDBJ whole genome shotgun (WGS) entry which is preliminary data.</text>
</comment>
<keyword evidence="2" id="KW-1185">Reference proteome</keyword>
<evidence type="ECO:0000313" key="2">
    <source>
        <dbReference type="Proteomes" id="UP000055024"/>
    </source>
</evidence>
<proteinExistence type="predicted"/>
<gene>
    <name evidence="1" type="ORF">T11_6905</name>
</gene>
<dbReference type="Proteomes" id="UP000055024">
    <property type="component" value="Unassembled WGS sequence"/>
</dbReference>
<evidence type="ECO:0000313" key="1">
    <source>
        <dbReference type="EMBL" id="KRZ13816.1"/>
    </source>
</evidence>
<organism evidence="1 2">
    <name type="scientific">Trichinella zimbabwensis</name>
    <dbReference type="NCBI Taxonomy" id="268475"/>
    <lineage>
        <taxon>Eukaryota</taxon>
        <taxon>Metazoa</taxon>
        <taxon>Ecdysozoa</taxon>
        <taxon>Nematoda</taxon>
        <taxon>Enoplea</taxon>
        <taxon>Dorylaimia</taxon>
        <taxon>Trichinellida</taxon>
        <taxon>Trichinellidae</taxon>
        <taxon>Trichinella</taxon>
    </lineage>
</organism>
<protein>
    <submittedName>
        <fullName evidence="1">Uncharacterized protein</fullName>
    </submittedName>
</protein>
<sequence length="59" mass="6517">MIVKLTCKVFLCSKPSKFAFFKLSFDFADLLCAPALLSSSCCIVRNSGNVEKFSDEDNS</sequence>
<name>A0A0V1HSW6_9BILA</name>